<dbReference type="PANTHER" id="PTHR11364">
    <property type="entry name" value="THIOSULFATE SULFERTANSFERASE"/>
    <property type="match status" value="1"/>
</dbReference>
<keyword evidence="2" id="KW-0677">Repeat</keyword>
<feature type="domain" description="Rhodanese" evidence="3">
    <location>
        <begin position="166"/>
        <end position="279"/>
    </location>
</feature>
<dbReference type="Gene3D" id="3.40.250.10">
    <property type="entry name" value="Rhodanese-like domain"/>
    <property type="match status" value="2"/>
</dbReference>
<sequence length="284" mass="31048">MNYTTLISPQDLASCCGNENLLIVDCRFELSDPGKGERAWHAAHLPNARYAHLERDLSDLTKTGLGRHPLPDADAFARQLTRWGWTPDKQVIAYDDANGSTAARLWWMLRLVGHREAAVLDGGFAAWEAACLPLSVEAPMEAAWDVDLGFDLSQVVYVDELKQGLADRSLLLIDARGAPRYRGEVEPIDPVAGHIPGARNRPFLDNIDAEGRFKSAHDLREEFVAVLGDYASEQVVHSCGSGVTACHNLLAMEHAGLGGSRIFAPSWSGWIADPDRPVARCATP</sequence>
<evidence type="ECO:0000259" key="3">
    <source>
        <dbReference type="PROSITE" id="PS50206"/>
    </source>
</evidence>
<dbReference type="Proteomes" id="UP001139971">
    <property type="component" value="Unassembled WGS sequence"/>
</dbReference>
<dbReference type="RefSeq" id="WP_263542830.1">
    <property type="nucleotide sequence ID" value="NZ_JAOVZO020000003.1"/>
</dbReference>
<evidence type="ECO:0000256" key="2">
    <source>
        <dbReference type="ARBA" id="ARBA00022737"/>
    </source>
</evidence>
<organism evidence="4 5">
    <name type="scientific">Tahibacter soli</name>
    <dbReference type="NCBI Taxonomy" id="2983605"/>
    <lineage>
        <taxon>Bacteria</taxon>
        <taxon>Pseudomonadati</taxon>
        <taxon>Pseudomonadota</taxon>
        <taxon>Gammaproteobacteria</taxon>
        <taxon>Lysobacterales</taxon>
        <taxon>Rhodanobacteraceae</taxon>
        <taxon>Tahibacter</taxon>
    </lineage>
</organism>
<dbReference type="CDD" id="cd01449">
    <property type="entry name" value="TST_Repeat_2"/>
    <property type="match status" value="1"/>
</dbReference>
<dbReference type="InterPro" id="IPR045078">
    <property type="entry name" value="TST/MPST-like"/>
</dbReference>
<evidence type="ECO:0000313" key="5">
    <source>
        <dbReference type="Proteomes" id="UP001139971"/>
    </source>
</evidence>
<dbReference type="GO" id="GO:0004792">
    <property type="term" value="F:thiosulfate-cyanide sulfurtransferase activity"/>
    <property type="evidence" value="ECO:0007669"/>
    <property type="project" value="TreeGrafter"/>
</dbReference>
<dbReference type="InterPro" id="IPR001763">
    <property type="entry name" value="Rhodanese-like_dom"/>
</dbReference>
<dbReference type="InterPro" id="IPR036873">
    <property type="entry name" value="Rhodanese-like_dom_sf"/>
</dbReference>
<gene>
    <name evidence="4" type="ORF">OD750_003540</name>
</gene>
<dbReference type="SUPFAM" id="SSF52821">
    <property type="entry name" value="Rhodanese/Cell cycle control phosphatase"/>
    <property type="match status" value="2"/>
</dbReference>
<feature type="domain" description="Rhodanese" evidence="3">
    <location>
        <begin position="17"/>
        <end position="136"/>
    </location>
</feature>
<proteinExistence type="predicted"/>
<dbReference type="SMART" id="SM00450">
    <property type="entry name" value="RHOD"/>
    <property type="match status" value="2"/>
</dbReference>
<dbReference type="CDD" id="cd01448">
    <property type="entry name" value="TST_Repeat_1"/>
    <property type="match status" value="1"/>
</dbReference>
<keyword evidence="1" id="KW-0808">Transferase</keyword>
<reference evidence="4" key="1">
    <citation type="submission" date="2023-02" db="EMBL/GenBank/DDBJ databases">
        <title>Tahibacter soli sp. nov. isolated from soil.</title>
        <authorList>
            <person name="Baek J.H."/>
            <person name="Lee J.K."/>
            <person name="Choi D.G."/>
            <person name="Jeon C.O."/>
        </authorList>
    </citation>
    <scope>NUCLEOTIDE SEQUENCE</scope>
    <source>
        <strain evidence="4">BL</strain>
    </source>
</reference>
<keyword evidence="5" id="KW-1185">Reference proteome</keyword>
<dbReference type="AlphaFoldDB" id="A0A9X3YH68"/>
<evidence type="ECO:0000313" key="4">
    <source>
        <dbReference type="EMBL" id="MDC8011614.1"/>
    </source>
</evidence>
<dbReference type="EMBL" id="JAOVZO020000003">
    <property type="protein sequence ID" value="MDC8011614.1"/>
    <property type="molecule type" value="Genomic_DNA"/>
</dbReference>
<evidence type="ECO:0000256" key="1">
    <source>
        <dbReference type="ARBA" id="ARBA00022679"/>
    </source>
</evidence>
<protein>
    <submittedName>
        <fullName evidence="4">Sulfurtransferase</fullName>
    </submittedName>
</protein>
<comment type="caution">
    <text evidence="4">The sequence shown here is derived from an EMBL/GenBank/DDBJ whole genome shotgun (WGS) entry which is preliminary data.</text>
</comment>
<accession>A0A9X3YH68</accession>
<name>A0A9X3YH68_9GAMM</name>
<dbReference type="Pfam" id="PF00581">
    <property type="entry name" value="Rhodanese"/>
    <property type="match status" value="2"/>
</dbReference>
<dbReference type="PANTHER" id="PTHR11364:SF27">
    <property type="entry name" value="SULFURTRANSFERASE"/>
    <property type="match status" value="1"/>
</dbReference>
<dbReference type="PROSITE" id="PS50206">
    <property type="entry name" value="RHODANESE_3"/>
    <property type="match status" value="2"/>
</dbReference>